<dbReference type="InterPro" id="IPR021109">
    <property type="entry name" value="Peptidase_aspartic_dom_sf"/>
</dbReference>
<evidence type="ECO:0000313" key="2">
    <source>
        <dbReference type="Proteomes" id="UP001165083"/>
    </source>
</evidence>
<dbReference type="Proteomes" id="UP001165083">
    <property type="component" value="Unassembled WGS sequence"/>
</dbReference>
<keyword evidence="2" id="KW-1185">Reference proteome</keyword>
<sequence length="93" mass="11032">MPKRVMRLAIEFEDFRGEDEFILLDLDDKFDLILGMPWLKRYQPRIDWVKTKIFVDKTCSAELSCMTTDEVIWAYASVEFRRAMAPQSHEISP</sequence>
<accession>A0A9W6UBQ0</accession>
<name>A0A9W6UBQ0_9STRA</name>
<proteinExistence type="predicted"/>
<protein>
    <submittedName>
        <fullName evidence="1">Unnamed protein product</fullName>
    </submittedName>
</protein>
<evidence type="ECO:0000313" key="1">
    <source>
        <dbReference type="EMBL" id="GMF29106.1"/>
    </source>
</evidence>
<dbReference type="Gene3D" id="2.40.70.10">
    <property type="entry name" value="Acid Proteases"/>
    <property type="match status" value="1"/>
</dbReference>
<dbReference type="EMBL" id="BSXW01000756">
    <property type="protein sequence ID" value="GMF29106.1"/>
    <property type="molecule type" value="Genomic_DNA"/>
</dbReference>
<comment type="caution">
    <text evidence="1">The sequence shown here is derived from an EMBL/GenBank/DDBJ whole genome shotgun (WGS) entry which is preliminary data.</text>
</comment>
<dbReference type="Pfam" id="PF08284">
    <property type="entry name" value="RVP_2"/>
    <property type="match status" value="1"/>
</dbReference>
<gene>
    <name evidence="1" type="ORF">Plil01_001232400</name>
</gene>
<dbReference type="AlphaFoldDB" id="A0A9W6UBQ0"/>
<dbReference type="OrthoDB" id="10593038at2759"/>
<reference evidence="1" key="1">
    <citation type="submission" date="2023-04" db="EMBL/GenBank/DDBJ databases">
        <title>Phytophthora lilii NBRC 32176.</title>
        <authorList>
            <person name="Ichikawa N."/>
            <person name="Sato H."/>
            <person name="Tonouchi N."/>
        </authorList>
    </citation>
    <scope>NUCLEOTIDE SEQUENCE</scope>
    <source>
        <strain evidence="1">NBRC 32176</strain>
    </source>
</reference>
<organism evidence="1 2">
    <name type="scientific">Phytophthora lilii</name>
    <dbReference type="NCBI Taxonomy" id="2077276"/>
    <lineage>
        <taxon>Eukaryota</taxon>
        <taxon>Sar</taxon>
        <taxon>Stramenopiles</taxon>
        <taxon>Oomycota</taxon>
        <taxon>Peronosporomycetes</taxon>
        <taxon>Peronosporales</taxon>
        <taxon>Peronosporaceae</taxon>
        <taxon>Phytophthora</taxon>
    </lineage>
</organism>